<feature type="transmembrane region" description="Helical" evidence="2">
    <location>
        <begin position="2816"/>
        <end position="2839"/>
    </location>
</feature>
<proteinExistence type="predicted"/>
<dbReference type="OrthoDB" id="297383at2759"/>
<feature type="transmembrane region" description="Helical" evidence="2">
    <location>
        <begin position="2729"/>
        <end position="2750"/>
    </location>
</feature>
<feature type="transmembrane region" description="Helical" evidence="2">
    <location>
        <begin position="2618"/>
        <end position="2640"/>
    </location>
</feature>
<dbReference type="PANTHER" id="PTHR11319">
    <property type="entry name" value="G PROTEIN-COUPLED RECEPTOR-RELATED"/>
    <property type="match status" value="1"/>
</dbReference>
<keyword evidence="2" id="KW-0812">Transmembrane</keyword>
<protein>
    <recommendedName>
        <fullName evidence="5">TNFR-Cys domain-containing protein</fullName>
    </recommendedName>
</protein>
<reference evidence="3 4" key="1">
    <citation type="journal article" date="2006" name="Nature">
        <title>Global trends of whole-genome duplications revealed by the ciliate Paramecium tetraurelia.</title>
        <authorList>
            <consortium name="Genoscope"/>
            <person name="Aury J.-M."/>
            <person name="Jaillon O."/>
            <person name="Duret L."/>
            <person name="Noel B."/>
            <person name="Jubin C."/>
            <person name="Porcel B.M."/>
            <person name="Segurens B."/>
            <person name="Daubin V."/>
            <person name="Anthouard V."/>
            <person name="Aiach N."/>
            <person name="Arnaiz O."/>
            <person name="Billaut A."/>
            <person name="Beisson J."/>
            <person name="Blanc I."/>
            <person name="Bouhouche K."/>
            <person name="Camara F."/>
            <person name="Duharcourt S."/>
            <person name="Guigo R."/>
            <person name="Gogendeau D."/>
            <person name="Katinka M."/>
            <person name="Keller A.-M."/>
            <person name="Kissmehl R."/>
            <person name="Klotz C."/>
            <person name="Koll F."/>
            <person name="Le Moue A."/>
            <person name="Lepere C."/>
            <person name="Malinsky S."/>
            <person name="Nowacki M."/>
            <person name="Nowak J.K."/>
            <person name="Plattner H."/>
            <person name="Poulain J."/>
            <person name="Ruiz F."/>
            <person name="Serrano V."/>
            <person name="Zagulski M."/>
            <person name="Dessen P."/>
            <person name="Betermier M."/>
            <person name="Weissenbach J."/>
            <person name="Scarpelli C."/>
            <person name="Schachter V."/>
            <person name="Sperling L."/>
            <person name="Meyer E."/>
            <person name="Cohen J."/>
            <person name="Wincker P."/>
        </authorList>
    </citation>
    <scope>NUCLEOTIDE SEQUENCE [LARGE SCALE GENOMIC DNA]</scope>
    <source>
        <strain evidence="3 4">Stock d4-2</strain>
    </source>
</reference>
<dbReference type="InterPro" id="IPR011050">
    <property type="entry name" value="Pectin_lyase_fold/virulence"/>
</dbReference>
<dbReference type="SUPFAM" id="SSF51126">
    <property type="entry name" value="Pectin lyase-like"/>
    <property type="match status" value="1"/>
</dbReference>
<organism evidence="3 4">
    <name type="scientific">Paramecium tetraurelia</name>
    <dbReference type="NCBI Taxonomy" id="5888"/>
    <lineage>
        <taxon>Eukaryota</taxon>
        <taxon>Sar</taxon>
        <taxon>Alveolata</taxon>
        <taxon>Ciliophora</taxon>
        <taxon>Intramacronucleata</taxon>
        <taxon>Oligohymenophorea</taxon>
        <taxon>Peniculida</taxon>
        <taxon>Parameciidae</taxon>
        <taxon>Paramecium</taxon>
    </lineage>
</organism>
<dbReference type="KEGG" id="ptm:GSPATT00009289001"/>
<sequence length="3133" mass="355828">MHFTQIQSERKYYVLEFKMNQKATNLFMFIIFGLLKQCLSDCGYINSGSSLLSLTDPQQQIDISLDNLVLQGASNIGYGVWIKYQPFVPISQITTQGSTSGGMTFKATGDSGSFIYLQQQKDTKFNMLTVYITISAASNTIMHNIFYSFQSTTGTVSFSFEFGEYEGRWILFYVYYDLLQKQTTLGFYQAEQTTSTLTKQLQDIPSLVKQVRHIIGGVQEIKNQLGENLSLSQFKGRISSLFSKEQLNIFLDLNSFLSTCQIIQSCVIKQYKMSGFNQLFTGNGFTNNSTSQLEQQKYVIQGWVKMDFLFDDNYLETVIFRVTINNNYNDDMTIGDKELYLKYYQSMTPALNGFSLTTYTYTFPVESKQQSSGTDILTVTGIQYQNLLISWHYIQYEIGTNNNNGQPLFSLFFPSLNYVLQYKWTVKINHFTGTILYYFVGGDNFIKTYLLGQLSDLTLTTYCTTPQITLNPKCHYSCQTCDGPGISNCLSCPTDSFRVQSITQKTCTCKNKYVDIENDPICQPVVVKFPQLEEDEVEVVCNKRGFDSCDVNAQKCLFGYFFYKDNCIQCPGYSFYSSRFQILCSNCFFDPTSFSQNLSCSEDTKTYSQDDENAYFTTERQNREIEFYTANLNLDGYYELTLQQGFLQAGTCKKGFFLDSKQQCSACLEGCETCVKKGICLNCFSNYALTDDYLCQQCVGCSSCTFSNQITQCTSCKTGTYLTSLGSCQSCGQHCASCNSQGYCNYCDNPTLYFLSFDGKNCEICTITNCQICYHYFIKQGVIYTKLDISASVVDRAQSQLFIGCALCQKNLYFNQITIQCEAVTQDSGNGSNGSNEIDPVPPGDQNGKDTQVVTDSCTFGLITDSQGTNHCLISSTSATSTQTTYCSTISNCQQCISNYLLANTFCIVCADGYYSSILTGKCNQCDSSCQTCIQQSKDYQDYWKWGIKAYYKYVLNSDDSHPFEQYATQTSESEFELICTSCPKGYVLNEFTCIKDCNEDCTDCSIINGVSTCTQCLETPYGFLKSQNSKGICLTCPNNCAACLERSTEEIQSINPHFVTTQTNIKYTRICYERFQQDSTEGQFYNDQTIQTISFCEKYGKCYHRAILKQNVYCHQSQYDQDLQQSADQQVFLQNNIYIDELFKTGYLKVVETSSLYTYFNEKVVRVVEYQFKFIQGNAPSCFIQSDSKLQNKIQENVFSIQQVKLKLIGDQYPTTIIIDKTLQISNFASVSFENIQFQTAIQINYDSKQSFIILQNIQLKLNLIIKDCVFTTTNSTEQLKQFQFISDSAYSLTIDNLIMRDFKVQDSSVFSYSISSGFEQQAIISKLEIITSYFKNSNILNFQAKSNNLYVNLQLNDVSISNTRFDKSNLTNTETQLQYDIGKITVNNLTLSSVILNGKSTIFSVQGAASFTTKTVTIQDLFIRNNSFFYYSNIIQISDLSANNTIIQDSKLITNDVDFAISDDSLLNSAKISIANFKLENLQYSNAQAILKLVLYEKIDSQAVSIDSFTLNNSLSLLNLIPNYISYEQSNIYIECQQCKLNSVYIQRGYGLPEITIVRSQNLTIKNLYLSQSAAYYSKTLHQSFECVNNFAYSQMFHFLYIGFYKNITIKNLQLSNSITYNNPFIIIKGYDLMEKIENEQIDIIDSIFDSNMLIITKANRATSIISILSEQSTIVTFNNVKFYYNHLNQYFQDLSRQSASTLLIQLQQGNFYLENSYFKQNLVTNSTDSILYLKAISVVISNTKFQKNNILQLSIISQNILLPNDDQDEINGKTLTNAFPISSKSGNGLLIATYLTLDKVRVEQSFSNYGGGFYINTQGISKIVIKNSKFLNTQTLMQSSSFSAGGCIYIDAQLSKLELTISSTTFDTSISRIEGGGIYIIPSQQENNIQMTNLNVVNCYSIKSSFLSFQPSSLDNIKSQIYISGVIFQNTEKGFNNFISLLLSPSTADLDSIRNSNALISIKYASVSINNCSFQSPQFSYFLDIESAANISLQNIEIINSTVLYSPLLKMSLRPYYNSNLMIKNLTVQNVIQKRIIVDTPCLVTSLIASGSFVCPLVATTQNKKLSDYDTTSIQQITMECNQYLIYQNVSYKFSLIEIDDLKTSHNFQAEDISFDSIQCSDCQYGILRFEEIEQSDTENILFSNIKIRDSNCGQTGCLSLLQYESDSILRKDLLSSSLNQRVLQQHDYYNLTYNLIYQARILNSLFINNIAIYGGSIFIVEISSILHGCYFKNNSASIGGAIYYFSKQTQLHIFETQILENKAKIAGGLYLNSQSLQTTTQLDVYLSNNNSTLFGSDVFENPRSLTISLDAGKTFLTKNQISKTATSVVEQIVIIPYKILGQAEKSKFIMFPSGRAIGTYKYFDQYTSSYIPYNLTFRIIALNKYNTQEKELEGSTCTISPSIMNSTTKETISGLTGSLSYTTVKFNQTSGDFNLDDLIIYFNPTYEPEIIMQLSIFCNIISIPQYQSTPPYSIDNAITNYRLLVDIRTFNCQLGEYQNMTTGGCTLCDTVQNQYQVQWSAQSCSYKDDQKMKSIESSMIELRFGYWRAYYYTQTVEYCYHLPSNCEGGWKPGDQSCIEGHIGALCEQCDLYNIRSQGSYSVSSKYSCGSCDQIIGNVLTIFFISVWTLISILMSVNSTVEMIEEFIAGLRLKAFGFTVLIKPASTAIFIKAFTNYLQIISTIATFQLEVPSGLASVVNSVGNPIESMAYSLDCFLIRITDIEIIYFRIIWSLLLATSYIMAFFIIQGVQILAKSIKYNTAFVSTALIYVFIYLQPNLIAGLISLVSYRIISDEYWIQGNVSYRYDTYSHAKWLISFCFPLLLLFSFVIPVFFFYGVRNNRGQLNKTVVRQKWGYLYNEYKIHAYYWETVKILQKELIIIVLAYYDDHIAIKASLVFLVLFGYSFVTTSQKPYISGELNYLDTQSTIVCAVSIILGSSINTAQKSNLVEIVWPFYIIIAILNAYFIFKMLIKILFAYFDKLHEQIDKVKELMVSNFPNLIKKHPFIQDLFESRKKQKARVKARFTKIKNHLLPQAKLIIQFKKQNNLDLPGRINTQLSDYDEDMQKKMEKNIDINLCAINPLSPECNSDKDSNVDSLFKKPQSSKVYPELIINYMNQDSLKSSIHHSQS</sequence>
<dbReference type="Gene3D" id="2.10.220.10">
    <property type="entry name" value="Hormone Receptor, Insulin-like Growth Factor Receptor 1, Chain A, domain 2"/>
    <property type="match status" value="1"/>
</dbReference>
<gene>
    <name evidence="3" type="ORF">GSPATT00009289001</name>
</gene>
<dbReference type="EMBL" id="CT868141">
    <property type="protein sequence ID" value="CAK72941.1"/>
    <property type="molecule type" value="Genomic_DNA"/>
</dbReference>
<evidence type="ECO:0000256" key="2">
    <source>
        <dbReference type="SAM" id="Phobius"/>
    </source>
</evidence>
<dbReference type="RefSeq" id="XP_001440338.1">
    <property type="nucleotide sequence ID" value="XM_001440301.1"/>
</dbReference>
<dbReference type="PANTHER" id="PTHR11319:SF35">
    <property type="entry name" value="OUTER MEMBRANE PROTEIN PMPC-RELATED"/>
    <property type="match status" value="1"/>
</dbReference>
<evidence type="ECO:0000313" key="4">
    <source>
        <dbReference type="Proteomes" id="UP000000600"/>
    </source>
</evidence>
<dbReference type="Proteomes" id="UP000000600">
    <property type="component" value="Unassembled WGS sequence"/>
</dbReference>
<keyword evidence="2" id="KW-1133">Transmembrane helix</keyword>
<keyword evidence="2" id="KW-0472">Membrane</keyword>
<feature type="transmembrane region" description="Helical" evidence="2">
    <location>
        <begin position="2770"/>
        <end position="2795"/>
    </location>
</feature>
<feature type="transmembrane region" description="Helical" evidence="2">
    <location>
        <begin position="2893"/>
        <end position="2910"/>
    </location>
</feature>
<feature type="transmembrane region" description="Helical" evidence="2">
    <location>
        <begin position="2955"/>
        <end position="2975"/>
    </location>
</feature>
<dbReference type="SUPFAM" id="SSF57184">
    <property type="entry name" value="Growth factor receptor domain"/>
    <property type="match status" value="2"/>
</dbReference>
<dbReference type="InterPro" id="IPR009030">
    <property type="entry name" value="Growth_fac_rcpt_cys_sf"/>
</dbReference>
<dbReference type="InParanoid" id="A0CQ74"/>
<evidence type="ECO:0000256" key="1">
    <source>
        <dbReference type="SAM" id="MobiDB-lite"/>
    </source>
</evidence>
<evidence type="ECO:0008006" key="5">
    <source>
        <dbReference type="Google" id="ProtNLM"/>
    </source>
</evidence>
<dbReference type="HOGENOM" id="CLU_000411_0_0_1"/>
<dbReference type="GeneID" id="5026123"/>
<keyword evidence="4" id="KW-1185">Reference proteome</keyword>
<dbReference type="InterPro" id="IPR006212">
    <property type="entry name" value="Furin_repeat"/>
</dbReference>
<dbReference type="eggNOG" id="KOG3525">
    <property type="taxonomic scope" value="Eukaryota"/>
</dbReference>
<evidence type="ECO:0000313" key="3">
    <source>
        <dbReference type="EMBL" id="CAK72941.1"/>
    </source>
</evidence>
<dbReference type="CDD" id="cd00064">
    <property type="entry name" value="FU"/>
    <property type="match status" value="2"/>
</dbReference>
<name>A0CQ74_PARTE</name>
<accession>A0CQ74</accession>
<feature type="region of interest" description="Disordered" evidence="1">
    <location>
        <begin position="828"/>
        <end position="848"/>
    </location>
</feature>
<dbReference type="OMA" id="IMFPSGR"/>